<feature type="non-terminal residue" evidence="1">
    <location>
        <position position="1"/>
    </location>
</feature>
<name>A0ACC3CUP5_9PEZI</name>
<dbReference type="EMBL" id="JAWDJW010011260">
    <property type="protein sequence ID" value="KAK3044926.1"/>
    <property type="molecule type" value="Genomic_DNA"/>
</dbReference>
<gene>
    <name evidence="1" type="ORF">LTS18_015027</name>
</gene>
<organism evidence="1 2">
    <name type="scientific">Coniosporium uncinatum</name>
    <dbReference type="NCBI Taxonomy" id="93489"/>
    <lineage>
        <taxon>Eukaryota</taxon>
        <taxon>Fungi</taxon>
        <taxon>Dikarya</taxon>
        <taxon>Ascomycota</taxon>
        <taxon>Pezizomycotina</taxon>
        <taxon>Dothideomycetes</taxon>
        <taxon>Dothideomycetes incertae sedis</taxon>
        <taxon>Coniosporium</taxon>
    </lineage>
</organism>
<proteinExistence type="predicted"/>
<keyword evidence="2" id="KW-1185">Reference proteome</keyword>
<dbReference type="Proteomes" id="UP001186974">
    <property type="component" value="Unassembled WGS sequence"/>
</dbReference>
<reference evidence="1" key="1">
    <citation type="submission" date="2024-09" db="EMBL/GenBank/DDBJ databases">
        <title>Black Yeasts Isolated from many extreme environments.</title>
        <authorList>
            <person name="Coleine C."/>
            <person name="Stajich J.E."/>
            <person name="Selbmann L."/>
        </authorList>
    </citation>
    <scope>NUCLEOTIDE SEQUENCE</scope>
    <source>
        <strain evidence="1">CCFEE 5737</strain>
    </source>
</reference>
<evidence type="ECO:0000313" key="2">
    <source>
        <dbReference type="Proteomes" id="UP001186974"/>
    </source>
</evidence>
<comment type="caution">
    <text evidence="1">The sequence shown here is derived from an EMBL/GenBank/DDBJ whole genome shotgun (WGS) entry which is preliminary data.</text>
</comment>
<sequence length="200" mass="22734">PLIRLKLGVGEHRLDDVQAFRNLFENLVPGFQAQLQALPASASKAHQIYNRLMSKFVMLKGWRDWTEDERRTTANLLAIYDLHALPLGGPGTSYDEDSAVFWQVSRFGHACSPENSARIVWEEAKGKAKGTEKGKSAVVGRDRGSMIVKANRNIKKDEVITIDYKPEGDTKKQQREFLMEHYLLDCRCESCQEHTKSARQ</sequence>
<protein>
    <submittedName>
        <fullName evidence="1">Uncharacterized protein</fullName>
    </submittedName>
</protein>
<accession>A0ACC3CUP5</accession>
<evidence type="ECO:0000313" key="1">
    <source>
        <dbReference type="EMBL" id="KAK3044926.1"/>
    </source>
</evidence>